<evidence type="ECO:0000313" key="2">
    <source>
        <dbReference type="EMBL" id="KAF7536239.1"/>
    </source>
</evidence>
<dbReference type="Proteomes" id="UP000722485">
    <property type="component" value="Unassembled WGS sequence"/>
</dbReference>
<name>A0A9P5GUA6_9HYPO</name>
<dbReference type="Pfam" id="PF13561">
    <property type="entry name" value="adh_short_C2"/>
    <property type="match status" value="1"/>
</dbReference>
<sequence length="272" mass="29499">MTSPWIFISPSTRGIGYALVRHLLRRTSLPILATARTQYDLADVKAALLDGLSSSDDLMSRLSIVHADVTDEATLEAAAAKAAALFPPSKHHLHLACAMPGILHAEKNLRQVHSAASLESFQVNSVGPLLLMKHFAHFLPARSATLLPSPSTDAIQLPEHATWLSMAARVGSTTDNRLGGWFSYRASKAAVISLAKSLDVSLRARSGDRALSVSYHPGTVRTDFSREFWDSVGEAKLLSPEYAAERLVDVVAGLEVGQRGRCWDWKGQEVPP</sequence>
<reference evidence="2" key="1">
    <citation type="submission" date="2020-03" db="EMBL/GenBank/DDBJ databases">
        <title>Draft Genome Sequence of Cylindrodendrum hubeiense.</title>
        <authorList>
            <person name="Buettner E."/>
            <person name="Kellner H."/>
        </authorList>
    </citation>
    <scope>NUCLEOTIDE SEQUENCE</scope>
    <source>
        <strain evidence="2">IHI 201604</strain>
    </source>
</reference>
<comment type="similarity">
    <text evidence="1">Belongs to the short-chain dehydrogenases/reductases (SDR) family.</text>
</comment>
<evidence type="ECO:0000256" key="1">
    <source>
        <dbReference type="ARBA" id="ARBA00006484"/>
    </source>
</evidence>
<dbReference type="PANTHER" id="PTHR43544">
    <property type="entry name" value="SHORT-CHAIN DEHYDROGENASE/REDUCTASE"/>
    <property type="match status" value="1"/>
</dbReference>
<protein>
    <recommendedName>
        <fullName evidence="4">Short-chain dehydrogenase/reductase</fullName>
    </recommendedName>
</protein>
<dbReference type="OrthoDB" id="5296at2759"/>
<dbReference type="GO" id="GO:0016491">
    <property type="term" value="F:oxidoreductase activity"/>
    <property type="evidence" value="ECO:0007669"/>
    <property type="project" value="TreeGrafter"/>
</dbReference>
<keyword evidence="3" id="KW-1185">Reference proteome</keyword>
<dbReference type="PANTHER" id="PTHR43544:SF12">
    <property type="entry name" value="NAD(P)-BINDING ROSSMANN-FOLD SUPERFAMILY PROTEIN"/>
    <property type="match status" value="1"/>
</dbReference>
<dbReference type="InterPro" id="IPR036291">
    <property type="entry name" value="NAD(P)-bd_dom_sf"/>
</dbReference>
<proteinExistence type="inferred from homology"/>
<organism evidence="2 3">
    <name type="scientific">Cylindrodendrum hubeiense</name>
    <dbReference type="NCBI Taxonomy" id="595255"/>
    <lineage>
        <taxon>Eukaryota</taxon>
        <taxon>Fungi</taxon>
        <taxon>Dikarya</taxon>
        <taxon>Ascomycota</taxon>
        <taxon>Pezizomycotina</taxon>
        <taxon>Sordariomycetes</taxon>
        <taxon>Hypocreomycetidae</taxon>
        <taxon>Hypocreales</taxon>
        <taxon>Nectriaceae</taxon>
        <taxon>Cylindrodendrum</taxon>
    </lineage>
</organism>
<dbReference type="InterPro" id="IPR051468">
    <property type="entry name" value="Fungal_SecMetab_SDRs"/>
</dbReference>
<dbReference type="InterPro" id="IPR002347">
    <property type="entry name" value="SDR_fam"/>
</dbReference>
<comment type="caution">
    <text evidence="2">The sequence shown here is derived from an EMBL/GenBank/DDBJ whole genome shotgun (WGS) entry which is preliminary data.</text>
</comment>
<dbReference type="AlphaFoldDB" id="A0A9P5GUA6"/>
<dbReference type="Gene3D" id="3.40.50.720">
    <property type="entry name" value="NAD(P)-binding Rossmann-like Domain"/>
    <property type="match status" value="1"/>
</dbReference>
<evidence type="ECO:0000313" key="3">
    <source>
        <dbReference type="Proteomes" id="UP000722485"/>
    </source>
</evidence>
<gene>
    <name evidence="2" type="ORF">G7Z17_g13080</name>
</gene>
<dbReference type="GO" id="GO:0005737">
    <property type="term" value="C:cytoplasm"/>
    <property type="evidence" value="ECO:0007669"/>
    <property type="project" value="TreeGrafter"/>
</dbReference>
<dbReference type="SUPFAM" id="SSF51735">
    <property type="entry name" value="NAD(P)-binding Rossmann-fold domains"/>
    <property type="match status" value="1"/>
</dbReference>
<dbReference type="EMBL" id="JAANBB010000681">
    <property type="protein sequence ID" value="KAF7536239.1"/>
    <property type="molecule type" value="Genomic_DNA"/>
</dbReference>
<evidence type="ECO:0008006" key="4">
    <source>
        <dbReference type="Google" id="ProtNLM"/>
    </source>
</evidence>
<accession>A0A9P5GUA6</accession>